<proteinExistence type="predicted"/>
<protein>
    <submittedName>
        <fullName evidence="2">Uncharacterized protein</fullName>
    </submittedName>
</protein>
<comment type="caution">
    <text evidence="2">The sequence shown here is derived from an EMBL/GenBank/DDBJ whole genome shotgun (WGS) entry which is preliminary data.</text>
</comment>
<dbReference type="AlphaFoldDB" id="A0A7J6VPA9"/>
<feature type="non-terminal residue" evidence="2">
    <location>
        <position position="72"/>
    </location>
</feature>
<dbReference type="Proteomes" id="UP000554482">
    <property type="component" value="Unassembled WGS sequence"/>
</dbReference>
<sequence length="72" mass="7671">MEDIRRILISLSKNMESILKLQEKEVQTNKVAASTPIDVASKDVRTPSSGDGVLGPPPGVVNRNGQADGNNL</sequence>
<organism evidence="2 3">
    <name type="scientific">Thalictrum thalictroides</name>
    <name type="common">Rue-anemone</name>
    <name type="synonym">Anemone thalictroides</name>
    <dbReference type="NCBI Taxonomy" id="46969"/>
    <lineage>
        <taxon>Eukaryota</taxon>
        <taxon>Viridiplantae</taxon>
        <taxon>Streptophyta</taxon>
        <taxon>Embryophyta</taxon>
        <taxon>Tracheophyta</taxon>
        <taxon>Spermatophyta</taxon>
        <taxon>Magnoliopsida</taxon>
        <taxon>Ranunculales</taxon>
        <taxon>Ranunculaceae</taxon>
        <taxon>Thalictroideae</taxon>
        <taxon>Thalictrum</taxon>
    </lineage>
</organism>
<dbReference type="EMBL" id="JABWDY010028896">
    <property type="protein sequence ID" value="KAF5186733.1"/>
    <property type="molecule type" value="Genomic_DNA"/>
</dbReference>
<evidence type="ECO:0000256" key="1">
    <source>
        <dbReference type="SAM" id="MobiDB-lite"/>
    </source>
</evidence>
<evidence type="ECO:0000313" key="2">
    <source>
        <dbReference type="EMBL" id="KAF5186733.1"/>
    </source>
</evidence>
<gene>
    <name evidence="2" type="ORF">FRX31_023680</name>
</gene>
<keyword evidence="3" id="KW-1185">Reference proteome</keyword>
<name>A0A7J6VPA9_THATH</name>
<feature type="compositionally biased region" description="Polar residues" evidence="1">
    <location>
        <begin position="63"/>
        <end position="72"/>
    </location>
</feature>
<feature type="region of interest" description="Disordered" evidence="1">
    <location>
        <begin position="38"/>
        <end position="72"/>
    </location>
</feature>
<reference evidence="2 3" key="1">
    <citation type="submission" date="2020-06" db="EMBL/GenBank/DDBJ databases">
        <title>Transcriptomic and genomic resources for Thalictrum thalictroides and T. hernandezii: Facilitating candidate gene discovery in an emerging model plant lineage.</title>
        <authorList>
            <person name="Arias T."/>
            <person name="Riano-Pachon D.M."/>
            <person name="Di Stilio V.S."/>
        </authorList>
    </citation>
    <scope>NUCLEOTIDE SEQUENCE [LARGE SCALE GENOMIC DNA]</scope>
    <source>
        <strain evidence="3">cv. WT478/WT964</strain>
        <tissue evidence="2">Leaves</tissue>
    </source>
</reference>
<accession>A0A7J6VPA9</accession>
<evidence type="ECO:0000313" key="3">
    <source>
        <dbReference type="Proteomes" id="UP000554482"/>
    </source>
</evidence>